<dbReference type="PANTHER" id="PTHR47691">
    <property type="entry name" value="REGULATOR-RELATED"/>
    <property type="match status" value="1"/>
</dbReference>
<keyword evidence="1" id="KW-0802">TPR repeat</keyword>
<name>A0A4V4HS49_9ACTN</name>
<reference evidence="2 3" key="2">
    <citation type="submission" date="2019-05" db="EMBL/GenBank/DDBJ databases">
        <title>Glycomyces buryatensis sp. nov.</title>
        <authorList>
            <person name="Nikitina E."/>
        </authorList>
    </citation>
    <scope>NUCLEOTIDE SEQUENCE [LARGE SCALE GENOMIC DNA]</scope>
    <source>
        <strain evidence="2 3">18</strain>
    </source>
</reference>
<dbReference type="Proteomes" id="UP000308760">
    <property type="component" value="Unassembled WGS sequence"/>
</dbReference>
<protein>
    <submittedName>
        <fullName evidence="2">Tetratricopeptide repeat protein</fullName>
    </submittedName>
</protein>
<comment type="caution">
    <text evidence="2">The sequence shown here is derived from an EMBL/GenBank/DDBJ whole genome shotgun (WGS) entry which is preliminary data.</text>
</comment>
<reference evidence="3" key="1">
    <citation type="submission" date="2019-04" db="EMBL/GenBank/DDBJ databases">
        <title>Nocardioides xinjiangensis sp. nov.</title>
        <authorList>
            <person name="Liu S."/>
        </authorList>
    </citation>
    <scope>NUCLEOTIDE SEQUENCE [LARGE SCALE GENOMIC DNA]</scope>
    <source>
        <strain evidence="3">18</strain>
    </source>
</reference>
<dbReference type="SUPFAM" id="SSF52540">
    <property type="entry name" value="P-loop containing nucleoside triphosphate hydrolases"/>
    <property type="match status" value="1"/>
</dbReference>
<evidence type="ECO:0000256" key="1">
    <source>
        <dbReference type="PROSITE-ProRule" id="PRU00339"/>
    </source>
</evidence>
<gene>
    <name evidence="2" type="ORF">FAB82_16350</name>
</gene>
<dbReference type="Gene3D" id="1.25.40.10">
    <property type="entry name" value="Tetratricopeptide repeat domain"/>
    <property type="match status" value="1"/>
</dbReference>
<keyword evidence="3" id="KW-1185">Reference proteome</keyword>
<accession>A0A4V4HS49</accession>
<dbReference type="InterPro" id="IPR027417">
    <property type="entry name" value="P-loop_NTPase"/>
</dbReference>
<dbReference type="SUPFAM" id="SSF48452">
    <property type="entry name" value="TPR-like"/>
    <property type="match status" value="1"/>
</dbReference>
<evidence type="ECO:0000313" key="3">
    <source>
        <dbReference type="Proteomes" id="UP000308760"/>
    </source>
</evidence>
<sequence length="716" mass="80188">MDRYMEELLIAIATAATGKATEFAMKAGGRRLGRAVRVVKQRFKRGSDFKETKRGDMPVEEFAARIYQECVDDDAFRSALSAAVDRDIDVSRPQFDFHGDVRGNVVQAGSIGTLIVQGPKVPKLQEVERATPDFVNHAQDVETLGAEIEAGGWDEIALVGPPGVGKTSMAGLLAHRFDQQFHDGHIYVDLDGSDVRTELRSALQRMGIDKSVIVDDLKGLRRQFVSITKDMAVLVVVDGAPTREHALMFKPDSPAAQLLVLSLQWPEGRRCLVHPIRDLAAEYAAEYLRKEFPELDDEEIRQHVRGRAWRPSHLERLAGLIANQQRTEGRPVSAESEADQMLEAAYLNLSESAAGRYRLLRALPGAEAEPDLLRSIGDLETEEFQELVDARLVSKKGNRYRVRVRDSDDGAVGADVRAALKPVVHYYLMGAQLADPLIQGVDRLRIAEPLRYVQGPEFLSPSEALQWMDGHRDDLLEAVRIAQQCGWRQEQMALAEAMWPLFSNCPLPETAKRVYATALDGLTDPEHKARMLICLGRTQVDLLEHRESESNLKEAVRLAGDNVDLAAAAMEQLGWLYYRQGRLSEAEETYRRGFKIAERKRTKALMLKLLGIVYRDQERDEEARDCFSRAAKRFGKLADKRNVAIMWLEIAALDLKADPERHLDEVDEAVLNLNEGGWTKPLIDALKRLGAILGGEEGQARIEAAKEIERMYGIES</sequence>
<dbReference type="EMBL" id="STGY01000060">
    <property type="protein sequence ID" value="THV40096.1"/>
    <property type="molecule type" value="Genomic_DNA"/>
</dbReference>
<dbReference type="OrthoDB" id="3861774at2"/>
<dbReference type="Pfam" id="PF13424">
    <property type="entry name" value="TPR_12"/>
    <property type="match status" value="1"/>
</dbReference>
<dbReference type="Gene3D" id="3.40.50.300">
    <property type="entry name" value="P-loop containing nucleotide triphosphate hydrolases"/>
    <property type="match status" value="1"/>
</dbReference>
<proteinExistence type="predicted"/>
<organism evidence="2 3">
    <name type="scientific">Glycomyces buryatensis</name>
    <dbReference type="NCBI Taxonomy" id="2570927"/>
    <lineage>
        <taxon>Bacteria</taxon>
        <taxon>Bacillati</taxon>
        <taxon>Actinomycetota</taxon>
        <taxon>Actinomycetes</taxon>
        <taxon>Glycomycetales</taxon>
        <taxon>Glycomycetaceae</taxon>
        <taxon>Glycomyces</taxon>
    </lineage>
</organism>
<dbReference type="SMART" id="SM00028">
    <property type="entry name" value="TPR"/>
    <property type="match status" value="3"/>
</dbReference>
<feature type="repeat" description="TPR" evidence="1">
    <location>
        <begin position="567"/>
        <end position="600"/>
    </location>
</feature>
<dbReference type="PROSITE" id="PS50005">
    <property type="entry name" value="TPR"/>
    <property type="match status" value="1"/>
</dbReference>
<dbReference type="AlphaFoldDB" id="A0A4V4HS49"/>
<dbReference type="InterPro" id="IPR019734">
    <property type="entry name" value="TPR_rpt"/>
</dbReference>
<dbReference type="InterPro" id="IPR011990">
    <property type="entry name" value="TPR-like_helical_dom_sf"/>
</dbReference>
<dbReference type="PANTHER" id="PTHR47691:SF3">
    <property type="entry name" value="HTH-TYPE TRANSCRIPTIONAL REGULATOR RV0890C-RELATED"/>
    <property type="match status" value="1"/>
</dbReference>
<evidence type="ECO:0000313" key="2">
    <source>
        <dbReference type="EMBL" id="THV40096.1"/>
    </source>
</evidence>